<reference evidence="2" key="1">
    <citation type="submission" date="2023-06" db="EMBL/GenBank/DDBJ databases">
        <authorList>
            <person name="Kurt Z."/>
        </authorList>
    </citation>
    <scope>NUCLEOTIDE SEQUENCE</scope>
</reference>
<comment type="caution">
    <text evidence="2">The sequence shown here is derived from an EMBL/GenBank/DDBJ whole genome shotgun (WGS) entry which is preliminary data.</text>
</comment>
<keyword evidence="4" id="KW-1185">Reference proteome</keyword>
<protein>
    <submittedName>
        <fullName evidence="3">Hypothetical_protein</fullName>
    </submittedName>
</protein>
<feature type="transmembrane region" description="Helical" evidence="1">
    <location>
        <begin position="180"/>
        <end position="201"/>
    </location>
</feature>
<dbReference type="EMBL" id="CATOUU010000991">
    <property type="protein sequence ID" value="CAI9965524.1"/>
    <property type="molecule type" value="Genomic_DNA"/>
</dbReference>
<name>A0AA86R470_9EUKA</name>
<evidence type="ECO:0000313" key="2">
    <source>
        <dbReference type="EMBL" id="CAI9965524.1"/>
    </source>
</evidence>
<accession>A0AA86R470</accession>
<keyword evidence="1" id="KW-0812">Transmembrane</keyword>
<reference evidence="3 4" key="2">
    <citation type="submission" date="2024-07" db="EMBL/GenBank/DDBJ databases">
        <authorList>
            <person name="Akdeniz Z."/>
        </authorList>
    </citation>
    <scope>NUCLEOTIDE SEQUENCE [LARGE SCALE GENOMIC DNA]</scope>
</reference>
<proteinExistence type="predicted"/>
<dbReference type="EMBL" id="CAXDID020000324">
    <property type="protein sequence ID" value="CAL6077169.1"/>
    <property type="molecule type" value="Genomic_DNA"/>
</dbReference>
<sequence length="206" mass="23720">MSIDENLDQFEQQIAQLYQSVADFKNCTSALRNQKCQQIDAQLHKSELYLIEYKELLRQSAVVPTSTRSRHKQLLDSFTSIRSEFSSVKQKQQNQQQNELKKQIVTVNMQYENQTDQLKDMNSKIEESVLRVQINNQQVVNQDEQLQLVDDKFTHIQSKAEIAGQLVSNMKQKENKSSRILQIVFVLLSAANISMTVVVAVQNTGK</sequence>
<evidence type="ECO:0000256" key="1">
    <source>
        <dbReference type="SAM" id="Phobius"/>
    </source>
</evidence>
<evidence type="ECO:0000313" key="3">
    <source>
        <dbReference type="EMBL" id="CAL6077169.1"/>
    </source>
</evidence>
<organism evidence="2">
    <name type="scientific">Hexamita inflata</name>
    <dbReference type="NCBI Taxonomy" id="28002"/>
    <lineage>
        <taxon>Eukaryota</taxon>
        <taxon>Metamonada</taxon>
        <taxon>Diplomonadida</taxon>
        <taxon>Hexamitidae</taxon>
        <taxon>Hexamitinae</taxon>
        <taxon>Hexamita</taxon>
    </lineage>
</organism>
<gene>
    <name evidence="2" type="ORF">HINF_LOCUS53169</name>
    <name evidence="3" type="ORF">HINF_LOCUS58056</name>
</gene>
<evidence type="ECO:0000313" key="4">
    <source>
        <dbReference type="Proteomes" id="UP001642409"/>
    </source>
</evidence>
<dbReference type="Proteomes" id="UP001642409">
    <property type="component" value="Unassembled WGS sequence"/>
</dbReference>
<keyword evidence="1" id="KW-0472">Membrane</keyword>
<dbReference type="AlphaFoldDB" id="A0AA86R470"/>
<keyword evidence="1" id="KW-1133">Transmembrane helix</keyword>